<feature type="compositionally biased region" description="Polar residues" evidence="6">
    <location>
        <begin position="136"/>
        <end position="153"/>
    </location>
</feature>
<reference evidence="11" key="1">
    <citation type="journal article" date="2013" name="Science">
        <title>The Amborella genome and the evolution of flowering plants.</title>
        <authorList>
            <consortium name="Amborella Genome Project"/>
        </authorList>
    </citation>
    <scope>NUCLEOTIDE SEQUENCE [LARGE SCALE GENOMIC DNA]</scope>
</reference>
<dbReference type="GO" id="GO:0005634">
    <property type="term" value="C:nucleus"/>
    <property type="evidence" value="ECO:0007669"/>
    <property type="project" value="UniProtKB-SubCell"/>
</dbReference>
<dbReference type="GO" id="GO:0010468">
    <property type="term" value="P:regulation of gene expression"/>
    <property type="evidence" value="ECO:0007669"/>
    <property type="project" value="UniProtKB-ARBA"/>
</dbReference>
<name>W1NKM0_AMBTC</name>
<dbReference type="InterPro" id="IPR001005">
    <property type="entry name" value="SANT/Myb"/>
</dbReference>
<keyword evidence="3" id="KW-0238">DNA-binding</keyword>
<keyword evidence="2" id="KW-0805">Transcription regulation</keyword>
<dbReference type="InterPro" id="IPR017884">
    <property type="entry name" value="SANT_dom"/>
</dbReference>
<dbReference type="EMBL" id="KI397474">
    <property type="protein sequence ID" value="ERM95725.1"/>
    <property type="molecule type" value="Genomic_DNA"/>
</dbReference>
<dbReference type="HOGENOM" id="CLU_052430_0_1_1"/>
<dbReference type="PANTHER" id="PTHR12802">
    <property type="entry name" value="SWI/SNF COMPLEX-RELATED"/>
    <property type="match status" value="1"/>
</dbReference>
<dbReference type="Pfam" id="PF00249">
    <property type="entry name" value="Myb_DNA-binding"/>
    <property type="match status" value="1"/>
</dbReference>
<dbReference type="GO" id="GO:0003677">
    <property type="term" value="F:DNA binding"/>
    <property type="evidence" value="ECO:0007669"/>
    <property type="project" value="UniProtKB-KW"/>
</dbReference>
<dbReference type="NCBIfam" id="TIGR01557">
    <property type="entry name" value="myb_SHAQKYF"/>
    <property type="match status" value="1"/>
</dbReference>
<dbReference type="PROSITE" id="PS51294">
    <property type="entry name" value="HTH_MYB"/>
    <property type="match status" value="1"/>
</dbReference>
<dbReference type="InterPro" id="IPR006447">
    <property type="entry name" value="Myb_dom_plants"/>
</dbReference>
<comment type="subcellular location">
    <subcellularLocation>
        <location evidence="1">Nucleus</location>
    </subcellularLocation>
</comment>
<feature type="non-terminal residue" evidence="10">
    <location>
        <position position="242"/>
    </location>
</feature>
<evidence type="ECO:0000259" key="7">
    <source>
        <dbReference type="PROSITE" id="PS50090"/>
    </source>
</evidence>
<keyword evidence="4" id="KW-0804">Transcription</keyword>
<gene>
    <name evidence="10" type="ORF">AMTR_s00023p00237480</name>
</gene>
<evidence type="ECO:0000256" key="2">
    <source>
        <dbReference type="ARBA" id="ARBA00023015"/>
    </source>
</evidence>
<evidence type="ECO:0000313" key="11">
    <source>
        <dbReference type="Proteomes" id="UP000017836"/>
    </source>
</evidence>
<dbReference type="OMA" id="PNTSGHI"/>
<evidence type="ECO:0000256" key="4">
    <source>
        <dbReference type="ARBA" id="ARBA00023163"/>
    </source>
</evidence>
<evidence type="ECO:0000256" key="5">
    <source>
        <dbReference type="ARBA" id="ARBA00023242"/>
    </source>
</evidence>
<keyword evidence="5" id="KW-0539">Nucleus</keyword>
<sequence>MALSALDSSVTFSGDGVKKIRKLYTTTKSREIWTGEEHDKFLEALQLFDRDWKKIEAFVGSKTVIQIRSHAQKYFLKVQKNGTSQHVPPPRLKRKVAHPYPRKASKNGHNSDLMPVHVFQAFSPALGRDHPGYVQQEASSSSHVKTAQTSPGSVSKCHFDGFRSRQSTWSDCGTSDPGNQSSSLQGTLDFSQVYSFIGGIFDPHVSGHLQKLKEMDSVNVETVLLLMRNLFINLSNLNFKEH</sequence>
<feature type="region of interest" description="Disordered" evidence="6">
    <location>
        <begin position="130"/>
        <end position="156"/>
    </location>
</feature>
<feature type="domain" description="SANT" evidence="8">
    <location>
        <begin position="28"/>
        <end position="81"/>
    </location>
</feature>
<dbReference type="CDD" id="cd00167">
    <property type="entry name" value="SANT"/>
    <property type="match status" value="1"/>
</dbReference>
<dbReference type="PROSITE" id="PS51293">
    <property type="entry name" value="SANT"/>
    <property type="match status" value="1"/>
</dbReference>
<protein>
    <submittedName>
        <fullName evidence="10">Uncharacterized protein</fullName>
    </submittedName>
</protein>
<proteinExistence type="predicted"/>
<feature type="domain" description="Myb-like" evidence="7">
    <location>
        <begin position="25"/>
        <end position="75"/>
    </location>
</feature>
<keyword evidence="11" id="KW-1185">Reference proteome</keyword>
<dbReference type="PROSITE" id="PS50090">
    <property type="entry name" value="MYB_LIKE"/>
    <property type="match status" value="1"/>
</dbReference>
<dbReference type="SUPFAM" id="SSF46689">
    <property type="entry name" value="Homeodomain-like"/>
    <property type="match status" value="1"/>
</dbReference>
<dbReference type="InterPro" id="IPR009057">
    <property type="entry name" value="Homeodomain-like_sf"/>
</dbReference>
<evidence type="ECO:0000259" key="8">
    <source>
        <dbReference type="PROSITE" id="PS51293"/>
    </source>
</evidence>
<evidence type="ECO:0000313" key="10">
    <source>
        <dbReference type="EMBL" id="ERM95725.1"/>
    </source>
</evidence>
<dbReference type="Pfam" id="PF24904">
    <property type="entry name" value="RVE6"/>
    <property type="match status" value="1"/>
</dbReference>
<dbReference type="Gramene" id="ERM95725">
    <property type="protein sequence ID" value="ERM95725"/>
    <property type="gene ID" value="AMTR_s00023p00237480"/>
</dbReference>
<evidence type="ECO:0000256" key="3">
    <source>
        <dbReference type="ARBA" id="ARBA00023125"/>
    </source>
</evidence>
<evidence type="ECO:0000259" key="9">
    <source>
        <dbReference type="PROSITE" id="PS51294"/>
    </source>
</evidence>
<evidence type="ECO:0000256" key="6">
    <source>
        <dbReference type="SAM" id="MobiDB-lite"/>
    </source>
</evidence>
<dbReference type="SMART" id="SM00717">
    <property type="entry name" value="SANT"/>
    <property type="match status" value="1"/>
</dbReference>
<organism evidence="10 11">
    <name type="scientific">Amborella trichopoda</name>
    <dbReference type="NCBI Taxonomy" id="13333"/>
    <lineage>
        <taxon>Eukaryota</taxon>
        <taxon>Viridiplantae</taxon>
        <taxon>Streptophyta</taxon>
        <taxon>Embryophyta</taxon>
        <taxon>Tracheophyta</taxon>
        <taxon>Spermatophyta</taxon>
        <taxon>Magnoliopsida</taxon>
        <taxon>Amborellales</taxon>
        <taxon>Amborellaceae</taxon>
        <taxon>Amborella</taxon>
    </lineage>
</organism>
<feature type="domain" description="HTH myb-type" evidence="9">
    <location>
        <begin position="25"/>
        <end position="79"/>
    </location>
</feature>
<dbReference type="InterPro" id="IPR017930">
    <property type="entry name" value="Myb_dom"/>
</dbReference>
<dbReference type="Gene3D" id="1.10.10.60">
    <property type="entry name" value="Homeodomain-like"/>
    <property type="match status" value="1"/>
</dbReference>
<dbReference type="PANTHER" id="PTHR12802:SF103">
    <property type="entry name" value="PROTEIN REVEILLE 6"/>
    <property type="match status" value="1"/>
</dbReference>
<dbReference type="Proteomes" id="UP000017836">
    <property type="component" value="Unassembled WGS sequence"/>
</dbReference>
<dbReference type="eggNOG" id="KOG0724">
    <property type="taxonomic scope" value="Eukaryota"/>
</dbReference>
<accession>W1NKM0</accession>
<dbReference type="STRING" id="13333.W1NKM0"/>
<evidence type="ECO:0000256" key="1">
    <source>
        <dbReference type="ARBA" id="ARBA00004123"/>
    </source>
</evidence>
<dbReference type="FunFam" id="1.10.10.60:FF:000023">
    <property type="entry name" value="protein REVEILLE 6 isoform X1"/>
    <property type="match status" value="1"/>
</dbReference>
<dbReference type="AlphaFoldDB" id="W1NKM0"/>